<dbReference type="GO" id="GO:0030091">
    <property type="term" value="P:protein repair"/>
    <property type="evidence" value="ECO:0007669"/>
    <property type="project" value="UniProtKB-UniRule"/>
</dbReference>
<dbReference type="PANTHER" id="PTHR11579:SF0">
    <property type="entry name" value="PROTEIN-L-ISOASPARTATE(D-ASPARTATE) O-METHYLTRANSFERASE"/>
    <property type="match status" value="1"/>
</dbReference>
<dbReference type="GO" id="GO:0032259">
    <property type="term" value="P:methylation"/>
    <property type="evidence" value="ECO:0007669"/>
    <property type="project" value="UniProtKB-KW"/>
</dbReference>
<comment type="caution">
    <text evidence="8">The sequence shown here is derived from an EMBL/GenBank/DDBJ whole genome shotgun (WGS) entry which is preliminary data.</text>
</comment>
<organism evidence="8 9">
    <name type="scientific">Aliidongia dinghuensis</name>
    <dbReference type="NCBI Taxonomy" id="1867774"/>
    <lineage>
        <taxon>Bacteria</taxon>
        <taxon>Pseudomonadati</taxon>
        <taxon>Pseudomonadota</taxon>
        <taxon>Alphaproteobacteria</taxon>
        <taxon>Rhodospirillales</taxon>
        <taxon>Dongiaceae</taxon>
        <taxon>Aliidongia</taxon>
    </lineage>
</organism>
<comment type="similarity">
    <text evidence="2 7">Belongs to the methyltransferase superfamily. L-isoaspartyl/D-aspartyl protein methyltransferase family.</text>
</comment>
<dbReference type="NCBIfam" id="TIGR00080">
    <property type="entry name" value="pimt"/>
    <property type="match status" value="1"/>
</dbReference>
<dbReference type="EMBL" id="BMJQ01000004">
    <property type="protein sequence ID" value="GGF13738.1"/>
    <property type="molecule type" value="Genomic_DNA"/>
</dbReference>
<comment type="function">
    <text evidence="7">Catalyzes the methyl esterification of L-isoaspartyl residues in peptides and proteins that result from spontaneous decomposition of normal L-aspartyl and L-asparaginyl residues. It plays a role in the repair and/or degradation of damaged proteins.</text>
</comment>
<dbReference type="NCBIfam" id="NF001453">
    <property type="entry name" value="PRK00312.1"/>
    <property type="match status" value="1"/>
</dbReference>
<protein>
    <recommendedName>
        <fullName evidence="7">Protein-L-isoaspartate O-methyltransferase</fullName>
        <ecNumber evidence="7">2.1.1.77</ecNumber>
    </recommendedName>
    <alternativeName>
        <fullName evidence="7">L-isoaspartyl protein carboxyl methyltransferase</fullName>
    </alternativeName>
    <alternativeName>
        <fullName evidence="7">Protein L-isoaspartyl methyltransferase</fullName>
    </alternativeName>
    <alternativeName>
        <fullName evidence="7">Protein-beta-aspartate methyltransferase</fullName>
        <shortName evidence="7">PIMT</shortName>
    </alternativeName>
</protein>
<dbReference type="InterPro" id="IPR000682">
    <property type="entry name" value="PCMT"/>
</dbReference>
<dbReference type="GO" id="GO:0004719">
    <property type="term" value="F:protein-L-isoaspartate (D-aspartate) O-methyltransferase activity"/>
    <property type="evidence" value="ECO:0007669"/>
    <property type="project" value="UniProtKB-UniRule"/>
</dbReference>
<evidence type="ECO:0000256" key="4">
    <source>
        <dbReference type="ARBA" id="ARBA00022603"/>
    </source>
</evidence>
<comment type="catalytic activity">
    <reaction evidence="7">
        <text>[protein]-L-isoaspartate + S-adenosyl-L-methionine = [protein]-L-isoaspartate alpha-methyl ester + S-adenosyl-L-homocysteine</text>
        <dbReference type="Rhea" id="RHEA:12705"/>
        <dbReference type="Rhea" id="RHEA-COMP:12143"/>
        <dbReference type="Rhea" id="RHEA-COMP:12144"/>
        <dbReference type="ChEBI" id="CHEBI:57856"/>
        <dbReference type="ChEBI" id="CHEBI:59789"/>
        <dbReference type="ChEBI" id="CHEBI:90596"/>
        <dbReference type="ChEBI" id="CHEBI:90598"/>
        <dbReference type="EC" id="2.1.1.77"/>
    </reaction>
</comment>
<dbReference type="RefSeq" id="WP_189045007.1">
    <property type="nucleotide sequence ID" value="NZ_BMJQ01000004.1"/>
</dbReference>
<proteinExistence type="inferred from homology"/>
<dbReference type="PROSITE" id="PS01279">
    <property type="entry name" value="PCMT"/>
    <property type="match status" value="1"/>
</dbReference>
<evidence type="ECO:0000256" key="2">
    <source>
        <dbReference type="ARBA" id="ARBA00005369"/>
    </source>
</evidence>
<dbReference type="Pfam" id="PF01135">
    <property type="entry name" value="PCMT"/>
    <property type="match status" value="1"/>
</dbReference>
<feature type="active site" evidence="7">
    <location>
        <position position="66"/>
    </location>
</feature>
<reference evidence="8" key="1">
    <citation type="journal article" date="2014" name="Int. J. Syst. Evol. Microbiol.">
        <title>Complete genome sequence of Corynebacterium casei LMG S-19264T (=DSM 44701T), isolated from a smear-ripened cheese.</title>
        <authorList>
            <consortium name="US DOE Joint Genome Institute (JGI-PGF)"/>
            <person name="Walter F."/>
            <person name="Albersmeier A."/>
            <person name="Kalinowski J."/>
            <person name="Ruckert C."/>
        </authorList>
    </citation>
    <scope>NUCLEOTIDE SEQUENCE</scope>
    <source>
        <strain evidence="8">CGMCC 1.15725</strain>
    </source>
</reference>
<dbReference type="SUPFAM" id="SSF53335">
    <property type="entry name" value="S-adenosyl-L-methionine-dependent methyltransferases"/>
    <property type="match status" value="1"/>
</dbReference>
<evidence type="ECO:0000256" key="7">
    <source>
        <dbReference type="HAMAP-Rule" id="MF_00090"/>
    </source>
</evidence>
<name>A0A8J3E361_9PROT</name>
<evidence type="ECO:0000256" key="3">
    <source>
        <dbReference type="ARBA" id="ARBA00022490"/>
    </source>
</evidence>
<dbReference type="GO" id="GO:0005737">
    <property type="term" value="C:cytoplasm"/>
    <property type="evidence" value="ECO:0007669"/>
    <property type="project" value="UniProtKB-SubCell"/>
</dbReference>
<keyword evidence="9" id="KW-1185">Reference proteome</keyword>
<dbReference type="FunFam" id="3.40.50.150:FF:000010">
    <property type="entry name" value="Protein-L-isoaspartate O-methyltransferase"/>
    <property type="match status" value="1"/>
</dbReference>
<evidence type="ECO:0000313" key="9">
    <source>
        <dbReference type="Proteomes" id="UP000646365"/>
    </source>
</evidence>
<dbReference type="Proteomes" id="UP000646365">
    <property type="component" value="Unassembled WGS sequence"/>
</dbReference>
<dbReference type="EC" id="2.1.1.77" evidence="7"/>
<keyword evidence="3 7" id="KW-0963">Cytoplasm</keyword>
<evidence type="ECO:0000256" key="6">
    <source>
        <dbReference type="ARBA" id="ARBA00022691"/>
    </source>
</evidence>
<sequence length="228" mass="24528">MTGGARSPSSAPAARLIEELRRAGIADERVLAAMARVPRDQFVPAAFVDHAWDNVALPIGHGQTISQPLVVALMTAALEVTDRHKVLEIGTGSGYQTAVLAPLCRRVFTIERHQALLHEANKRFAALRLGNVTSRFGDGTKGWPEPAPFDRILVTAAAAKLPVTLQELLAPGGVMVAPVGAEKGKQMLVRVRRTDEGFKTEDLVAVRFVPLVEGLPRNPRRPVEAAST</sequence>
<evidence type="ECO:0000256" key="1">
    <source>
        <dbReference type="ARBA" id="ARBA00004496"/>
    </source>
</evidence>
<dbReference type="PANTHER" id="PTHR11579">
    <property type="entry name" value="PROTEIN-L-ISOASPARTATE O-METHYLTRANSFERASE"/>
    <property type="match status" value="1"/>
</dbReference>
<evidence type="ECO:0000256" key="5">
    <source>
        <dbReference type="ARBA" id="ARBA00022679"/>
    </source>
</evidence>
<dbReference type="AlphaFoldDB" id="A0A8J3E361"/>
<accession>A0A8J3E361</accession>
<dbReference type="InterPro" id="IPR029063">
    <property type="entry name" value="SAM-dependent_MTases_sf"/>
</dbReference>
<dbReference type="CDD" id="cd02440">
    <property type="entry name" value="AdoMet_MTases"/>
    <property type="match status" value="1"/>
</dbReference>
<dbReference type="Gene3D" id="3.40.50.150">
    <property type="entry name" value="Vaccinia Virus protein VP39"/>
    <property type="match status" value="1"/>
</dbReference>
<evidence type="ECO:0000313" key="8">
    <source>
        <dbReference type="EMBL" id="GGF13738.1"/>
    </source>
</evidence>
<comment type="subcellular location">
    <subcellularLocation>
        <location evidence="1 7">Cytoplasm</location>
    </subcellularLocation>
</comment>
<keyword evidence="4 7" id="KW-0489">Methyltransferase</keyword>
<keyword evidence="6 7" id="KW-0949">S-adenosyl-L-methionine</keyword>
<gene>
    <name evidence="7 8" type="primary">pcm</name>
    <name evidence="8" type="ORF">GCM10011611_19340</name>
</gene>
<keyword evidence="5 7" id="KW-0808">Transferase</keyword>
<dbReference type="HAMAP" id="MF_00090">
    <property type="entry name" value="PIMT"/>
    <property type="match status" value="1"/>
</dbReference>
<reference evidence="8" key="2">
    <citation type="submission" date="2020-09" db="EMBL/GenBank/DDBJ databases">
        <authorList>
            <person name="Sun Q."/>
            <person name="Zhou Y."/>
        </authorList>
    </citation>
    <scope>NUCLEOTIDE SEQUENCE</scope>
    <source>
        <strain evidence="8">CGMCC 1.15725</strain>
    </source>
</reference>